<evidence type="ECO:0000256" key="5">
    <source>
        <dbReference type="ARBA" id="ARBA00022750"/>
    </source>
</evidence>
<evidence type="ECO:0000256" key="1">
    <source>
        <dbReference type="ARBA" id="ARBA00022670"/>
    </source>
</evidence>
<keyword evidence="1" id="KW-0645">Protease</keyword>
<proteinExistence type="predicted"/>
<keyword evidence="6" id="KW-0255">Endonuclease</keyword>
<sequence>MDGSFKGREEFIAVYIDDILVFSKDENEHYKHLQTMLDTCKRKGLVLSPTKMKIVVPEIEFLGAVIGNSKIKLQPHIITKICDFIEEKLRTKAGLRSFLGILNYARNYIPKLSILLGPLYEKTNPKGDKRLKPSDYEIVRKIKEKFKALPDLEIHPQNAYIIIETDGCMEGWGGVYKWKKKKGDSKREESICAYASGKFKTVQSTIDAEINACINSLEKLKIYYLDKGKITLRSDCQAIISFYDKSNSNKASRVRWLKFMDIITGTGVKVNIEHIDGKQNLLADSLSRLANLCFVE</sequence>
<evidence type="ECO:0000256" key="4">
    <source>
        <dbReference type="ARBA" id="ARBA00022722"/>
    </source>
</evidence>
<dbReference type="GO" id="GO:0004190">
    <property type="term" value="F:aspartic-type endopeptidase activity"/>
    <property type="evidence" value="ECO:0007669"/>
    <property type="project" value="UniProtKB-KW"/>
</dbReference>
<dbReference type="PROSITE" id="PS50878">
    <property type="entry name" value="RT_POL"/>
    <property type="match status" value="1"/>
</dbReference>
<dbReference type="Pfam" id="PF17917">
    <property type="entry name" value="RT_RNaseH"/>
    <property type="match status" value="1"/>
</dbReference>
<evidence type="ECO:0000256" key="8">
    <source>
        <dbReference type="ARBA" id="ARBA00022918"/>
    </source>
</evidence>
<feature type="domain" description="Reverse transcriptase" evidence="9">
    <location>
        <begin position="1"/>
        <end position="66"/>
    </location>
</feature>
<keyword evidence="12" id="KW-1185">Reference proteome</keyword>
<dbReference type="GO" id="GO:0003964">
    <property type="term" value="F:RNA-directed DNA polymerase activity"/>
    <property type="evidence" value="ECO:0007669"/>
    <property type="project" value="UniProtKB-KW"/>
</dbReference>
<keyword evidence="8" id="KW-0695">RNA-directed DNA polymerase</keyword>
<keyword evidence="3" id="KW-0548">Nucleotidyltransferase</keyword>
<dbReference type="Pfam" id="PF00078">
    <property type="entry name" value="RVT_1"/>
    <property type="match status" value="1"/>
</dbReference>
<dbReference type="GO" id="GO:0003676">
    <property type="term" value="F:nucleic acid binding"/>
    <property type="evidence" value="ECO:0007669"/>
    <property type="project" value="InterPro"/>
</dbReference>
<comment type="caution">
    <text evidence="11">The sequence shown here is derived from an EMBL/GenBank/DDBJ whole genome shotgun (WGS) entry which is preliminary data.</text>
</comment>
<dbReference type="AlphaFoldDB" id="A0A5N6NV79"/>
<name>A0A5N6NV79_9ASTR</name>
<dbReference type="Gene3D" id="3.30.420.10">
    <property type="entry name" value="Ribonuclease H-like superfamily/Ribonuclease H"/>
    <property type="match status" value="1"/>
</dbReference>
<keyword evidence="5" id="KW-0064">Aspartyl protease</keyword>
<dbReference type="EMBL" id="SZYD01000009">
    <property type="protein sequence ID" value="KAD5318053.1"/>
    <property type="molecule type" value="Genomic_DNA"/>
</dbReference>
<gene>
    <name evidence="11" type="ORF">E3N88_17999</name>
</gene>
<evidence type="ECO:0000313" key="11">
    <source>
        <dbReference type="EMBL" id="KAD5318053.1"/>
    </source>
</evidence>
<evidence type="ECO:0000256" key="3">
    <source>
        <dbReference type="ARBA" id="ARBA00022695"/>
    </source>
</evidence>
<dbReference type="GO" id="GO:0004523">
    <property type="term" value="F:RNA-DNA hybrid ribonuclease activity"/>
    <property type="evidence" value="ECO:0007669"/>
    <property type="project" value="InterPro"/>
</dbReference>
<accession>A0A5N6NV79</accession>
<organism evidence="11 12">
    <name type="scientific">Mikania micrantha</name>
    <name type="common">bitter vine</name>
    <dbReference type="NCBI Taxonomy" id="192012"/>
    <lineage>
        <taxon>Eukaryota</taxon>
        <taxon>Viridiplantae</taxon>
        <taxon>Streptophyta</taxon>
        <taxon>Embryophyta</taxon>
        <taxon>Tracheophyta</taxon>
        <taxon>Spermatophyta</taxon>
        <taxon>Magnoliopsida</taxon>
        <taxon>eudicotyledons</taxon>
        <taxon>Gunneridae</taxon>
        <taxon>Pentapetalae</taxon>
        <taxon>asterids</taxon>
        <taxon>campanulids</taxon>
        <taxon>Asterales</taxon>
        <taxon>Asteraceae</taxon>
        <taxon>Asteroideae</taxon>
        <taxon>Heliantheae alliance</taxon>
        <taxon>Eupatorieae</taxon>
        <taxon>Mikania</taxon>
    </lineage>
</organism>
<dbReference type="Proteomes" id="UP000326396">
    <property type="component" value="Linkage Group LG17"/>
</dbReference>
<dbReference type="PROSITE" id="PS50879">
    <property type="entry name" value="RNASE_H_1"/>
    <property type="match status" value="1"/>
</dbReference>
<dbReference type="InterPro" id="IPR036397">
    <property type="entry name" value="RNaseH_sf"/>
</dbReference>
<evidence type="ECO:0000256" key="7">
    <source>
        <dbReference type="ARBA" id="ARBA00022801"/>
    </source>
</evidence>
<feature type="domain" description="RNase H type-1" evidence="10">
    <location>
        <begin position="157"/>
        <end position="292"/>
    </location>
</feature>
<dbReference type="InterPro" id="IPR043128">
    <property type="entry name" value="Rev_trsase/Diguanyl_cyclase"/>
</dbReference>
<dbReference type="OrthoDB" id="1914518at2759"/>
<evidence type="ECO:0000256" key="6">
    <source>
        <dbReference type="ARBA" id="ARBA00022759"/>
    </source>
</evidence>
<evidence type="ECO:0008006" key="13">
    <source>
        <dbReference type="Google" id="ProtNLM"/>
    </source>
</evidence>
<dbReference type="Gene3D" id="3.30.70.270">
    <property type="match status" value="2"/>
</dbReference>
<dbReference type="PANTHER" id="PTHR33064">
    <property type="entry name" value="POL PROTEIN"/>
    <property type="match status" value="1"/>
</dbReference>
<keyword evidence="2" id="KW-0808">Transferase</keyword>
<dbReference type="InterPro" id="IPR051320">
    <property type="entry name" value="Viral_Replic_Matur_Polypro"/>
</dbReference>
<dbReference type="SUPFAM" id="SSF56672">
    <property type="entry name" value="DNA/RNA polymerases"/>
    <property type="match status" value="1"/>
</dbReference>
<keyword evidence="4" id="KW-0540">Nuclease</keyword>
<dbReference type="GO" id="GO:0006508">
    <property type="term" value="P:proteolysis"/>
    <property type="evidence" value="ECO:0007669"/>
    <property type="project" value="UniProtKB-KW"/>
</dbReference>
<evidence type="ECO:0000313" key="12">
    <source>
        <dbReference type="Proteomes" id="UP000326396"/>
    </source>
</evidence>
<dbReference type="InterPro" id="IPR043502">
    <property type="entry name" value="DNA/RNA_pol_sf"/>
</dbReference>
<keyword evidence="7" id="KW-0378">Hydrolase</keyword>
<evidence type="ECO:0000259" key="9">
    <source>
        <dbReference type="PROSITE" id="PS50878"/>
    </source>
</evidence>
<dbReference type="InterPro" id="IPR002156">
    <property type="entry name" value="RNaseH_domain"/>
</dbReference>
<protein>
    <recommendedName>
        <fullName evidence="13">Reverse transcriptase domain-containing protein</fullName>
    </recommendedName>
</protein>
<dbReference type="InterPro" id="IPR041373">
    <property type="entry name" value="RT_RNaseH"/>
</dbReference>
<reference evidence="11 12" key="1">
    <citation type="submission" date="2019-05" db="EMBL/GenBank/DDBJ databases">
        <title>Mikania micrantha, genome provides insights into the molecular mechanism of rapid growth.</title>
        <authorList>
            <person name="Liu B."/>
        </authorList>
    </citation>
    <scope>NUCLEOTIDE SEQUENCE [LARGE SCALE GENOMIC DNA]</scope>
    <source>
        <strain evidence="11">NLD-2019</strain>
        <tissue evidence="11">Leaf</tissue>
    </source>
</reference>
<dbReference type="InterPro" id="IPR000477">
    <property type="entry name" value="RT_dom"/>
</dbReference>
<evidence type="ECO:0000259" key="10">
    <source>
        <dbReference type="PROSITE" id="PS50879"/>
    </source>
</evidence>
<evidence type="ECO:0000256" key="2">
    <source>
        <dbReference type="ARBA" id="ARBA00022679"/>
    </source>
</evidence>
<dbReference type="PANTHER" id="PTHR33064:SF37">
    <property type="entry name" value="RIBONUCLEASE H"/>
    <property type="match status" value="1"/>
</dbReference>